<feature type="region of interest" description="Disordered" evidence="1">
    <location>
        <begin position="95"/>
        <end position="136"/>
    </location>
</feature>
<protein>
    <submittedName>
        <fullName evidence="2">Uncharacterized protein</fullName>
    </submittedName>
</protein>
<organism evidence="2 3">
    <name type="scientific">Platanthera guangdongensis</name>
    <dbReference type="NCBI Taxonomy" id="2320717"/>
    <lineage>
        <taxon>Eukaryota</taxon>
        <taxon>Viridiplantae</taxon>
        <taxon>Streptophyta</taxon>
        <taxon>Embryophyta</taxon>
        <taxon>Tracheophyta</taxon>
        <taxon>Spermatophyta</taxon>
        <taxon>Magnoliopsida</taxon>
        <taxon>Liliopsida</taxon>
        <taxon>Asparagales</taxon>
        <taxon>Orchidaceae</taxon>
        <taxon>Orchidoideae</taxon>
        <taxon>Orchideae</taxon>
        <taxon>Orchidinae</taxon>
        <taxon>Platanthera</taxon>
    </lineage>
</organism>
<evidence type="ECO:0000256" key="1">
    <source>
        <dbReference type="SAM" id="MobiDB-lite"/>
    </source>
</evidence>
<name>A0ABR2MVJ2_9ASPA</name>
<proteinExistence type="predicted"/>
<feature type="compositionally biased region" description="Low complexity" evidence="1">
    <location>
        <begin position="10"/>
        <end position="28"/>
    </location>
</feature>
<sequence length="158" mass="15897">MAAGALKMKSSSSRAAAASGDQAAAASDSIREHSGGGSKCGSRAAVAAGALKLKSSSSRAAAASGDQAAAASDSIRRSDTWSGFISAADDVRRFQGSGGGDSRRLIQLGSASGVQTRRRQNQEEDRALSPGDSAIAGDSSEDIISALQIRQFLAVKVP</sequence>
<dbReference type="Proteomes" id="UP001412067">
    <property type="component" value="Unassembled WGS sequence"/>
</dbReference>
<accession>A0ABR2MVJ2</accession>
<dbReference type="EMBL" id="JBBWWR010000004">
    <property type="protein sequence ID" value="KAK8968232.1"/>
    <property type="molecule type" value="Genomic_DNA"/>
</dbReference>
<feature type="region of interest" description="Disordered" evidence="1">
    <location>
        <begin position="1"/>
        <end position="42"/>
    </location>
</feature>
<evidence type="ECO:0000313" key="2">
    <source>
        <dbReference type="EMBL" id="KAK8968232.1"/>
    </source>
</evidence>
<evidence type="ECO:0000313" key="3">
    <source>
        <dbReference type="Proteomes" id="UP001412067"/>
    </source>
</evidence>
<comment type="caution">
    <text evidence="2">The sequence shown here is derived from an EMBL/GenBank/DDBJ whole genome shotgun (WGS) entry which is preliminary data.</text>
</comment>
<reference evidence="2 3" key="1">
    <citation type="journal article" date="2022" name="Nat. Plants">
        <title>Genomes of leafy and leafless Platanthera orchids illuminate the evolution of mycoheterotrophy.</title>
        <authorList>
            <person name="Li M.H."/>
            <person name="Liu K.W."/>
            <person name="Li Z."/>
            <person name="Lu H.C."/>
            <person name="Ye Q.L."/>
            <person name="Zhang D."/>
            <person name="Wang J.Y."/>
            <person name="Li Y.F."/>
            <person name="Zhong Z.M."/>
            <person name="Liu X."/>
            <person name="Yu X."/>
            <person name="Liu D.K."/>
            <person name="Tu X.D."/>
            <person name="Liu B."/>
            <person name="Hao Y."/>
            <person name="Liao X.Y."/>
            <person name="Jiang Y.T."/>
            <person name="Sun W.H."/>
            <person name="Chen J."/>
            <person name="Chen Y.Q."/>
            <person name="Ai Y."/>
            <person name="Zhai J.W."/>
            <person name="Wu S.S."/>
            <person name="Zhou Z."/>
            <person name="Hsiao Y.Y."/>
            <person name="Wu W.L."/>
            <person name="Chen Y.Y."/>
            <person name="Lin Y.F."/>
            <person name="Hsu J.L."/>
            <person name="Li C.Y."/>
            <person name="Wang Z.W."/>
            <person name="Zhao X."/>
            <person name="Zhong W.Y."/>
            <person name="Ma X.K."/>
            <person name="Ma L."/>
            <person name="Huang J."/>
            <person name="Chen G.Z."/>
            <person name="Huang M.Z."/>
            <person name="Huang L."/>
            <person name="Peng D.H."/>
            <person name="Luo Y.B."/>
            <person name="Zou S.Q."/>
            <person name="Chen S.P."/>
            <person name="Lan S."/>
            <person name="Tsai W.C."/>
            <person name="Van de Peer Y."/>
            <person name="Liu Z.J."/>
        </authorList>
    </citation>
    <scope>NUCLEOTIDE SEQUENCE [LARGE SCALE GENOMIC DNA]</scope>
    <source>
        <strain evidence="2">Lor288</strain>
    </source>
</reference>
<keyword evidence="3" id="KW-1185">Reference proteome</keyword>
<gene>
    <name evidence="2" type="ORF">KSP40_PGU005912</name>
</gene>